<organism evidence="2">
    <name type="scientific">Fagus sylvatica</name>
    <name type="common">Beechnut</name>
    <dbReference type="NCBI Taxonomy" id="28930"/>
    <lineage>
        <taxon>Eukaryota</taxon>
        <taxon>Viridiplantae</taxon>
        <taxon>Streptophyta</taxon>
        <taxon>Embryophyta</taxon>
        <taxon>Tracheophyta</taxon>
        <taxon>Spermatophyta</taxon>
        <taxon>Magnoliopsida</taxon>
        <taxon>eudicotyledons</taxon>
        <taxon>Gunneridae</taxon>
        <taxon>Pentapetalae</taxon>
        <taxon>rosids</taxon>
        <taxon>fabids</taxon>
        <taxon>Fagales</taxon>
        <taxon>Fagaceae</taxon>
        <taxon>Fagus</taxon>
    </lineage>
</organism>
<name>A0A2N9F150_FAGSY</name>
<feature type="compositionally biased region" description="Gly residues" evidence="1">
    <location>
        <begin position="312"/>
        <end position="322"/>
    </location>
</feature>
<feature type="compositionally biased region" description="Polar residues" evidence="1">
    <location>
        <begin position="112"/>
        <end position="122"/>
    </location>
</feature>
<dbReference type="AlphaFoldDB" id="A0A2N9F150"/>
<protein>
    <submittedName>
        <fullName evidence="2">Uncharacterized protein</fullName>
    </submittedName>
</protein>
<sequence>MTNLLFEIEIHNGDMVAECGSPSTSMVYYLISGEGGVEPLQVVGLDGVVGESGFGDVVDEVDEGDELEGDELNEGDEGDVFEGGNEDDNAVPGGAEGNEGNNSTHEVGGNEGNNASDAQPSMQPEPEVRNHVQPEVRNNAQPEVGNNAQPTMGIDSIRVRQYAPSTTRPNQPDVQAADWTELSIEDYEIHTSTNNRFRWLPLERQIWWTTISSHYIGHPEDLNLVFISDRQKRIGMEKCGGSVCPNVQDKLEKLKMESRSFFAMPSSRFQYEPVSVRDSIARGAGSGVGKGRGATSGVGSGASRGATSGASRGRGAGRGSNSGAGMSSTSG</sequence>
<accession>A0A2N9F150</accession>
<gene>
    <name evidence="2" type="ORF">FSB_LOCUS8707</name>
</gene>
<proteinExistence type="predicted"/>
<reference evidence="2" key="1">
    <citation type="submission" date="2018-02" db="EMBL/GenBank/DDBJ databases">
        <authorList>
            <person name="Cohen D.B."/>
            <person name="Kent A.D."/>
        </authorList>
    </citation>
    <scope>NUCLEOTIDE SEQUENCE</scope>
</reference>
<feature type="region of interest" description="Disordered" evidence="1">
    <location>
        <begin position="65"/>
        <end position="129"/>
    </location>
</feature>
<dbReference type="EMBL" id="OIVN01000473">
    <property type="protein sequence ID" value="SPC80825.1"/>
    <property type="molecule type" value="Genomic_DNA"/>
</dbReference>
<feature type="region of interest" description="Disordered" evidence="1">
    <location>
        <begin position="283"/>
        <end position="331"/>
    </location>
</feature>
<evidence type="ECO:0000313" key="2">
    <source>
        <dbReference type="EMBL" id="SPC80825.1"/>
    </source>
</evidence>
<evidence type="ECO:0000256" key="1">
    <source>
        <dbReference type="SAM" id="MobiDB-lite"/>
    </source>
</evidence>
<feature type="compositionally biased region" description="Acidic residues" evidence="1">
    <location>
        <begin position="65"/>
        <end position="89"/>
    </location>
</feature>
<feature type="compositionally biased region" description="Gly residues" evidence="1">
    <location>
        <begin position="284"/>
        <end position="302"/>
    </location>
</feature>